<dbReference type="AlphaFoldDB" id="A0A210R1L4"/>
<keyword evidence="1" id="KW-0812">Transmembrane</keyword>
<dbReference type="Gene3D" id="2.60.120.40">
    <property type="match status" value="1"/>
</dbReference>
<sequence>MEKNYNFQVHVPLMQSREAQTRLQGDVTIHRTRPNLLMVGTGVAVLMLIVEVWITAFTVQSVIALRGSNVRSDSADVYGYSSHQSSVTWEDCNQTSLCPVIGRDYFITLLKLLYGVKRQYDTRGNNEKPLENWTRAIADHFTTSDCNEVPLRWRPDIYSRREQSDGSVTIMGNGMYGMYNLFTLQSPHQRNIDKIEIVHRVHLETSSGNRNKVLFERNIVVSARSQSIYTSSFFEFMYLNEGDRVSPAISNTSFIYGLRAANTWGVFQVR</sequence>
<evidence type="ECO:0000313" key="3">
    <source>
        <dbReference type="Proteomes" id="UP000242188"/>
    </source>
</evidence>
<comment type="caution">
    <text evidence="2">The sequence shown here is derived from an EMBL/GenBank/DDBJ whole genome shotgun (WGS) entry which is preliminary data.</text>
</comment>
<dbReference type="InterPro" id="IPR008983">
    <property type="entry name" value="Tumour_necrosis_fac-like_dom"/>
</dbReference>
<dbReference type="Proteomes" id="UP000242188">
    <property type="component" value="Unassembled WGS sequence"/>
</dbReference>
<keyword evidence="3" id="KW-1185">Reference proteome</keyword>
<evidence type="ECO:0008006" key="4">
    <source>
        <dbReference type="Google" id="ProtNLM"/>
    </source>
</evidence>
<feature type="transmembrane region" description="Helical" evidence="1">
    <location>
        <begin position="36"/>
        <end position="59"/>
    </location>
</feature>
<evidence type="ECO:0000256" key="1">
    <source>
        <dbReference type="SAM" id="Phobius"/>
    </source>
</evidence>
<proteinExistence type="predicted"/>
<organism evidence="2 3">
    <name type="scientific">Mizuhopecten yessoensis</name>
    <name type="common">Japanese scallop</name>
    <name type="synonym">Patinopecten yessoensis</name>
    <dbReference type="NCBI Taxonomy" id="6573"/>
    <lineage>
        <taxon>Eukaryota</taxon>
        <taxon>Metazoa</taxon>
        <taxon>Spiralia</taxon>
        <taxon>Lophotrochozoa</taxon>
        <taxon>Mollusca</taxon>
        <taxon>Bivalvia</taxon>
        <taxon>Autobranchia</taxon>
        <taxon>Pteriomorphia</taxon>
        <taxon>Pectinida</taxon>
        <taxon>Pectinoidea</taxon>
        <taxon>Pectinidae</taxon>
        <taxon>Mizuhopecten</taxon>
    </lineage>
</organism>
<dbReference type="SUPFAM" id="SSF49842">
    <property type="entry name" value="TNF-like"/>
    <property type="match status" value="1"/>
</dbReference>
<keyword evidence="1" id="KW-0472">Membrane</keyword>
<keyword evidence="1" id="KW-1133">Transmembrane helix</keyword>
<evidence type="ECO:0000313" key="2">
    <source>
        <dbReference type="EMBL" id="OWF54834.1"/>
    </source>
</evidence>
<accession>A0A210R1L4</accession>
<dbReference type="EMBL" id="NEDP02000871">
    <property type="protein sequence ID" value="OWF54834.1"/>
    <property type="molecule type" value="Genomic_DNA"/>
</dbReference>
<protein>
    <recommendedName>
        <fullName evidence="4">TNF family profile domain-containing protein</fullName>
    </recommendedName>
</protein>
<reference evidence="2 3" key="1">
    <citation type="journal article" date="2017" name="Nat. Ecol. Evol.">
        <title>Scallop genome provides insights into evolution of bilaterian karyotype and development.</title>
        <authorList>
            <person name="Wang S."/>
            <person name="Zhang J."/>
            <person name="Jiao W."/>
            <person name="Li J."/>
            <person name="Xun X."/>
            <person name="Sun Y."/>
            <person name="Guo X."/>
            <person name="Huan P."/>
            <person name="Dong B."/>
            <person name="Zhang L."/>
            <person name="Hu X."/>
            <person name="Sun X."/>
            <person name="Wang J."/>
            <person name="Zhao C."/>
            <person name="Wang Y."/>
            <person name="Wang D."/>
            <person name="Huang X."/>
            <person name="Wang R."/>
            <person name="Lv J."/>
            <person name="Li Y."/>
            <person name="Zhang Z."/>
            <person name="Liu B."/>
            <person name="Lu W."/>
            <person name="Hui Y."/>
            <person name="Liang J."/>
            <person name="Zhou Z."/>
            <person name="Hou R."/>
            <person name="Li X."/>
            <person name="Liu Y."/>
            <person name="Li H."/>
            <person name="Ning X."/>
            <person name="Lin Y."/>
            <person name="Zhao L."/>
            <person name="Xing Q."/>
            <person name="Dou J."/>
            <person name="Li Y."/>
            <person name="Mao J."/>
            <person name="Guo H."/>
            <person name="Dou H."/>
            <person name="Li T."/>
            <person name="Mu C."/>
            <person name="Jiang W."/>
            <person name="Fu Q."/>
            <person name="Fu X."/>
            <person name="Miao Y."/>
            <person name="Liu J."/>
            <person name="Yu Q."/>
            <person name="Li R."/>
            <person name="Liao H."/>
            <person name="Li X."/>
            <person name="Kong Y."/>
            <person name="Jiang Z."/>
            <person name="Chourrout D."/>
            <person name="Li R."/>
            <person name="Bao Z."/>
        </authorList>
    </citation>
    <scope>NUCLEOTIDE SEQUENCE [LARGE SCALE GENOMIC DNA]</scope>
    <source>
        <strain evidence="2 3">PY_sf001</strain>
    </source>
</reference>
<dbReference type="OrthoDB" id="10465983at2759"/>
<name>A0A210R1L4_MIZYE</name>
<gene>
    <name evidence="2" type="ORF">KP79_PYT20820</name>
</gene>